<comment type="caution">
    <text evidence="1">The sequence shown here is derived from an EMBL/GenBank/DDBJ whole genome shotgun (WGS) entry which is preliminary data.</text>
</comment>
<protein>
    <submittedName>
        <fullName evidence="1">Uncharacterized protein</fullName>
    </submittedName>
</protein>
<dbReference type="PROSITE" id="PS51257">
    <property type="entry name" value="PROKAR_LIPOPROTEIN"/>
    <property type="match status" value="1"/>
</dbReference>
<reference evidence="1 2" key="1">
    <citation type="journal article" date="2018" name="PLoS Genet.">
        <title>Population sequencing reveals clonal diversity and ancestral inbreeding in the grapevine cultivar Chardonnay.</title>
        <authorList>
            <person name="Roach M.J."/>
            <person name="Johnson D.L."/>
            <person name="Bohlmann J."/>
            <person name="van Vuuren H.J."/>
            <person name="Jones S.J."/>
            <person name="Pretorius I.S."/>
            <person name="Schmidt S.A."/>
            <person name="Borneman A.R."/>
        </authorList>
    </citation>
    <scope>NUCLEOTIDE SEQUENCE [LARGE SCALE GENOMIC DNA]</scope>
    <source>
        <strain evidence="2">cv. Chardonnay</strain>
        <tissue evidence="1">Leaf</tissue>
    </source>
</reference>
<sequence>MRTNGLEILGLFFVVDQQACLSMATACIITMHGQICQVSCKLRSSLGIWLASAMASSSCLEL</sequence>
<dbReference type="AlphaFoldDB" id="A0A438FLE5"/>
<dbReference type="Proteomes" id="UP000288805">
    <property type="component" value="Unassembled WGS sequence"/>
</dbReference>
<proteinExistence type="predicted"/>
<name>A0A438FLE5_VITVI</name>
<organism evidence="1 2">
    <name type="scientific">Vitis vinifera</name>
    <name type="common">Grape</name>
    <dbReference type="NCBI Taxonomy" id="29760"/>
    <lineage>
        <taxon>Eukaryota</taxon>
        <taxon>Viridiplantae</taxon>
        <taxon>Streptophyta</taxon>
        <taxon>Embryophyta</taxon>
        <taxon>Tracheophyta</taxon>
        <taxon>Spermatophyta</taxon>
        <taxon>Magnoliopsida</taxon>
        <taxon>eudicotyledons</taxon>
        <taxon>Gunneridae</taxon>
        <taxon>Pentapetalae</taxon>
        <taxon>rosids</taxon>
        <taxon>Vitales</taxon>
        <taxon>Vitaceae</taxon>
        <taxon>Viteae</taxon>
        <taxon>Vitis</taxon>
    </lineage>
</organism>
<evidence type="ECO:0000313" key="1">
    <source>
        <dbReference type="EMBL" id="RVW60320.1"/>
    </source>
</evidence>
<accession>A0A438FLE5</accession>
<dbReference type="EMBL" id="QGNW01000864">
    <property type="protein sequence ID" value="RVW60320.1"/>
    <property type="molecule type" value="Genomic_DNA"/>
</dbReference>
<gene>
    <name evidence="1" type="ORF">CK203_084043</name>
</gene>
<evidence type="ECO:0000313" key="2">
    <source>
        <dbReference type="Proteomes" id="UP000288805"/>
    </source>
</evidence>